<feature type="compositionally biased region" description="Pro residues" evidence="1">
    <location>
        <begin position="283"/>
        <end position="298"/>
    </location>
</feature>
<sequence>MPRLNHLLRPHRRGHSSSTTPASQQSQPTIAPSPPTTGAAPTLSALPPLDIGSPDLGSPGQWFETKTESAVAPPIPPPPAPSTASATPAPTSTNGSRTSTPFTNLTSEINVPPKPTPRSAKPLTIMTSVGGIGHTLGAKGTSTQPQWLHAHGHSNSTDRPEKVKESRKEKLNRLNPMSLLRRKSSNKDLVPDKDRIRSTRDLPEDFNPGTIRGTRHLDWSSPSKRGVKEPKRTLSPIPVGPSCDGRPLRPGSAASARKEQIDGRIGFSMSPETRNQTWGAISPAPPSPPPKDAPPTTPVPWENKTSNGLIVPTTQITPATPNTPDTTSTPIPPQSPTRSFESSDPQSPASLTSEGRRGVTLVDHPLSLPHHAAVNASRFSFEGSDKAPSRTASVKDDGEDDDEDRYSFADGSFQFDLDDEEEDDGFARANEGIFTQSNININIADQYSQLNQLQAAVQSMQINIAQDQQGIGLALSQGESNGVSKEGTNVEPLPTEGDLPSMVPGVSQNPQEIGMNSNKFPANPVSTDFGNGGQLNYPNDEQGLDEYEDDDGLAGYEDDEDLVEYQSNQRPVEYQNNEGPVGYKSNQGPVGYENNQGFSGYENDNGLAGYEDDEDDDLYLDDDMNDEGLPDAQGQPALVMQPPTADATPEGLGSPDPSGSDAFPADPNATHRFSFATTGLIAQDGSVATNSSSPITAFPPFMNPIGGGLGYTPNQAQFYSPEQQYYAPQVNGTLLNGMALSSLTFSLQQYQHQQQALAGAPVSPSEGYDSDVNDCPNFGDMSFDFNNDDYEGDDDMVAAANAEALAFDSDGFYGSEFGFYPSVAGGGMSYAGGFFGSAGANEILRPPIRRPSLTPISERSESSYRNSLVSPGLAGSPWGGPGPLSPGSWVTHENEEVPINHLHLMQLRRNAWGGSNGSLRSSGSAGGSPVGSPAGWPVALAAVGMGTPPVMSPSPMNPLAAGQENEEPQKQQYGMISSLMAQRGLQEGQQYFPLGAMANSPVPHSPLSPLAMNAVTSPLYSPPGIGGSNQPPGIGFGASPPPPGIMSSGVPTQGPPGLGFGASPPPPGLHYQGSKAMLPTKGSFEDPMEQQTPAEN</sequence>
<accession>U4KWU3</accession>
<evidence type="ECO:0000313" key="2">
    <source>
        <dbReference type="EMBL" id="CCX06126.1"/>
    </source>
</evidence>
<feature type="compositionally biased region" description="Acidic residues" evidence="1">
    <location>
        <begin position="610"/>
        <end position="629"/>
    </location>
</feature>
<feature type="region of interest" description="Disordered" evidence="1">
    <location>
        <begin position="949"/>
        <end position="968"/>
    </location>
</feature>
<feature type="compositionally biased region" description="Low complexity" evidence="1">
    <location>
        <begin position="16"/>
        <end position="49"/>
    </location>
</feature>
<organism evidence="2 3">
    <name type="scientific">Pyronema omphalodes (strain CBS 100304)</name>
    <name type="common">Pyronema confluens</name>
    <dbReference type="NCBI Taxonomy" id="1076935"/>
    <lineage>
        <taxon>Eukaryota</taxon>
        <taxon>Fungi</taxon>
        <taxon>Dikarya</taxon>
        <taxon>Ascomycota</taxon>
        <taxon>Pezizomycotina</taxon>
        <taxon>Pezizomycetes</taxon>
        <taxon>Pezizales</taxon>
        <taxon>Pyronemataceae</taxon>
        <taxon>Pyronema</taxon>
    </lineage>
</organism>
<feature type="region of interest" description="Disordered" evidence="1">
    <location>
        <begin position="571"/>
        <end position="662"/>
    </location>
</feature>
<feature type="compositionally biased region" description="Polar residues" evidence="1">
    <location>
        <begin position="270"/>
        <end position="279"/>
    </location>
</feature>
<evidence type="ECO:0000256" key="1">
    <source>
        <dbReference type="SAM" id="MobiDB-lite"/>
    </source>
</evidence>
<feature type="compositionally biased region" description="Basic and acidic residues" evidence="1">
    <location>
        <begin position="156"/>
        <end position="172"/>
    </location>
</feature>
<proteinExistence type="predicted"/>
<feature type="compositionally biased region" description="Polar residues" evidence="1">
    <location>
        <begin position="303"/>
        <end position="316"/>
    </location>
</feature>
<dbReference type="STRING" id="1076935.U4KWU3"/>
<reference evidence="2 3" key="1">
    <citation type="journal article" date="2013" name="PLoS Genet.">
        <title>The genome and development-dependent transcriptomes of Pyronema confluens: a window into fungal evolution.</title>
        <authorList>
            <person name="Traeger S."/>
            <person name="Altegoer F."/>
            <person name="Freitag M."/>
            <person name="Gabaldon T."/>
            <person name="Kempken F."/>
            <person name="Kumar A."/>
            <person name="Marcet-Houben M."/>
            <person name="Poggeler S."/>
            <person name="Stajich J.E."/>
            <person name="Nowrousian M."/>
        </authorList>
    </citation>
    <scope>NUCLEOTIDE SEQUENCE [LARGE SCALE GENOMIC DNA]</scope>
    <source>
        <strain evidence="3">CBS 100304</strain>
        <tissue evidence="2">Vegetative mycelium</tissue>
    </source>
</reference>
<feature type="compositionally biased region" description="Polar residues" evidence="1">
    <location>
        <begin position="524"/>
        <end position="539"/>
    </location>
</feature>
<gene>
    <name evidence="2" type="ORF">PCON_05713</name>
</gene>
<feature type="compositionally biased region" description="Low complexity" evidence="1">
    <location>
        <begin position="317"/>
        <end position="329"/>
    </location>
</feature>
<dbReference type="eggNOG" id="ENOG502S9TA">
    <property type="taxonomic scope" value="Eukaryota"/>
</dbReference>
<keyword evidence="3" id="KW-1185">Reference proteome</keyword>
<feature type="compositionally biased region" description="Basic and acidic residues" evidence="1">
    <location>
        <begin position="383"/>
        <end position="396"/>
    </location>
</feature>
<feature type="compositionally biased region" description="Basic and acidic residues" evidence="1">
    <location>
        <begin position="185"/>
        <end position="203"/>
    </location>
</feature>
<feature type="region of interest" description="Disordered" evidence="1">
    <location>
        <begin position="849"/>
        <end position="888"/>
    </location>
</feature>
<feature type="compositionally biased region" description="Polar residues" evidence="1">
    <location>
        <begin position="94"/>
        <end position="109"/>
    </location>
</feature>
<dbReference type="OMA" id="PNATHRF"/>
<feature type="compositionally biased region" description="Polar residues" evidence="1">
    <location>
        <begin position="340"/>
        <end position="353"/>
    </location>
</feature>
<feature type="region of interest" description="Disordered" evidence="1">
    <location>
        <begin position="1026"/>
        <end position="1096"/>
    </location>
</feature>
<feature type="compositionally biased region" description="Polar residues" evidence="1">
    <location>
        <begin position="571"/>
        <end position="598"/>
    </location>
</feature>
<dbReference type="AlphaFoldDB" id="U4KWU3"/>
<feature type="region of interest" description="Disordered" evidence="1">
    <location>
        <begin position="1"/>
        <end position="356"/>
    </location>
</feature>
<protein>
    <submittedName>
        <fullName evidence="2">Uncharacterized protein</fullName>
    </submittedName>
</protein>
<dbReference type="Proteomes" id="UP000018144">
    <property type="component" value="Unassembled WGS sequence"/>
</dbReference>
<dbReference type="OrthoDB" id="5408302at2759"/>
<evidence type="ECO:0000313" key="3">
    <source>
        <dbReference type="Proteomes" id="UP000018144"/>
    </source>
</evidence>
<feature type="compositionally biased region" description="Low complexity" evidence="1">
    <location>
        <begin position="82"/>
        <end position="93"/>
    </location>
</feature>
<feature type="region of interest" description="Disordered" evidence="1">
    <location>
        <begin position="379"/>
        <end position="407"/>
    </location>
</feature>
<dbReference type="EMBL" id="HF935280">
    <property type="protein sequence ID" value="CCX06126.1"/>
    <property type="molecule type" value="Genomic_DNA"/>
</dbReference>
<name>U4KWU3_PYROM</name>
<feature type="compositionally biased region" description="Basic residues" evidence="1">
    <location>
        <begin position="1"/>
        <end position="15"/>
    </location>
</feature>
<feature type="region of interest" description="Disordered" evidence="1">
    <location>
        <begin position="524"/>
        <end position="555"/>
    </location>
</feature>
<feature type="compositionally biased region" description="Acidic residues" evidence="1">
    <location>
        <begin position="542"/>
        <end position="555"/>
    </location>
</feature>